<dbReference type="EC" id="1.5.1.-" evidence="6"/>
<dbReference type="PANTHER" id="PTHR33798">
    <property type="entry name" value="FLAVOPROTEIN OXYGENASE"/>
    <property type="match status" value="1"/>
</dbReference>
<comment type="similarity">
    <text evidence="4">Belongs to the flavoredoxin family.</text>
</comment>
<dbReference type="RefSeq" id="WP_144834857.1">
    <property type="nucleotide sequence ID" value="NZ_JAWDIU010000002.1"/>
</dbReference>
<comment type="caution">
    <text evidence="6">The sequence shown here is derived from an EMBL/GenBank/DDBJ whole genome shotgun (WGS) entry which is preliminary data.</text>
</comment>
<dbReference type="Proteomes" id="UP001256673">
    <property type="component" value="Unassembled WGS sequence"/>
</dbReference>
<protein>
    <submittedName>
        <fullName evidence="6">Flavin reductase family protein</fullName>
        <ecNumber evidence="6">1.5.1.-</ecNumber>
    </submittedName>
</protein>
<evidence type="ECO:0000256" key="4">
    <source>
        <dbReference type="ARBA" id="ARBA00038054"/>
    </source>
</evidence>
<dbReference type="EMBL" id="JAWDIU010000002">
    <property type="protein sequence ID" value="MDU0326774.1"/>
    <property type="molecule type" value="Genomic_DNA"/>
</dbReference>
<keyword evidence="3" id="KW-0288">FMN</keyword>
<organism evidence="6 7">
    <name type="scientific">Microbacterium algihabitans</name>
    <dbReference type="NCBI Taxonomy" id="3075992"/>
    <lineage>
        <taxon>Bacteria</taxon>
        <taxon>Bacillati</taxon>
        <taxon>Actinomycetota</taxon>
        <taxon>Actinomycetes</taxon>
        <taxon>Micrococcales</taxon>
        <taxon>Microbacteriaceae</taxon>
        <taxon>Microbacterium</taxon>
    </lineage>
</organism>
<evidence type="ECO:0000259" key="5">
    <source>
        <dbReference type="SMART" id="SM00903"/>
    </source>
</evidence>
<dbReference type="GO" id="GO:0016491">
    <property type="term" value="F:oxidoreductase activity"/>
    <property type="evidence" value="ECO:0007669"/>
    <property type="project" value="UniProtKB-KW"/>
</dbReference>
<keyword evidence="7" id="KW-1185">Reference proteome</keyword>
<evidence type="ECO:0000313" key="7">
    <source>
        <dbReference type="Proteomes" id="UP001256673"/>
    </source>
</evidence>
<proteinExistence type="inferred from homology"/>
<keyword evidence="6" id="KW-0560">Oxidoreductase</keyword>
<dbReference type="InterPro" id="IPR002563">
    <property type="entry name" value="Flavin_Rdtase-like_dom"/>
</dbReference>
<comment type="cofactor">
    <cofactor evidence="1">
        <name>FMN</name>
        <dbReference type="ChEBI" id="CHEBI:58210"/>
    </cofactor>
</comment>
<name>A0ABU3RVE1_9MICO</name>
<dbReference type="SMART" id="SM00903">
    <property type="entry name" value="Flavin_Reduct"/>
    <property type="match status" value="1"/>
</dbReference>
<evidence type="ECO:0000256" key="3">
    <source>
        <dbReference type="ARBA" id="ARBA00022643"/>
    </source>
</evidence>
<evidence type="ECO:0000256" key="1">
    <source>
        <dbReference type="ARBA" id="ARBA00001917"/>
    </source>
</evidence>
<dbReference type="SUPFAM" id="SSF50475">
    <property type="entry name" value="FMN-binding split barrel"/>
    <property type="match status" value="1"/>
</dbReference>
<dbReference type="Pfam" id="PF01613">
    <property type="entry name" value="Flavin_Reduct"/>
    <property type="match status" value="1"/>
</dbReference>
<evidence type="ECO:0000313" key="6">
    <source>
        <dbReference type="EMBL" id="MDU0326774.1"/>
    </source>
</evidence>
<dbReference type="InterPro" id="IPR012349">
    <property type="entry name" value="Split_barrel_FMN-bd"/>
</dbReference>
<accession>A0ABU3RVE1</accession>
<gene>
    <name evidence="6" type="ORF">RWH43_08395</name>
</gene>
<keyword evidence="2" id="KW-0285">Flavoprotein</keyword>
<dbReference type="Gene3D" id="2.30.110.10">
    <property type="entry name" value="Electron Transport, Fmn-binding Protein, Chain A"/>
    <property type="match status" value="1"/>
</dbReference>
<reference evidence="6 7" key="1">
    <citation type="submission" date="2023-09" db="EMBL/GenBank/DDBJ databases">
        <title>Microbacterium fusihabitans sp. nov., Microbacterium phycihabitans sp. nov., and Microbacterium cervinum sp. nov., isolated from dried seaweeds of beach.</title>
        <authorList>
            <person name="Lee S.D."/>
        </authorList>
    </citation>
    <scope>NUCLEOTIDE SEQUENCE [LARGE SCALE GENOMIC DNA]</scope>
    <source>
        <strain evidence="6 7">KSW2-21</strain>
    </source>
</reference>
<feature type="domain" description="Flavin reductase like" evidence="5">
    <location>
        <begin position="27"/>
        <end position="179"/>
    </location>
</feature>
<dbReference type="PANTHER" id="PTHR33798:SF5">
    <property type="entry name" value="FLAVIN REDUCTASE LIKE DOMAIN-CONTAINING PROTEIN"/>
    <property type="match status" value="1"/>
</dbReference>
<sequence length="215" mass="23663">MPEPTTPHEVDDFDTLPPYERYKLLAGLIVPRPIAWITTVDADGVVNAAPFSMFAMVGEDPPLLMVSIDRPADGGRKDTAANIDATGEFVVHLVDRPLAEQMDATSTRHPSHVDELALVGVDTVPAQTVRPPVIAAAPVALECELWQRLEIPSREIFFGRIRRLRTRSGLIDRELMRVRLADYAPIGRFGASFYTTTIDRFTLAGQPASTSLDTL</sequence>
<evidence type="ECO:0000256" key="2">
    <source>
        <dbReference type="ARBA" id="ARBA00022630"/>
    </source>
</evidence>